<gene>
    <name evidence="1" type="ORF">J07HQW2_00224</name>
</gene>
<accession>U1NAD6</accession>
<dbReference type="Proteomes" id="UP000030710">
    <property type="component" value="Unassembled WGS sequence"/>
</dbReference>
<proteinExistence type="predicted"/>
<evidence type="ECO:0000313" key="1">
    <source>
        <dbReference type="EMBL" id="ERG93790.1"/>
    </source>
</evidence>
<name>U1NAD6_9EURY</name>
<protein>
    <submittedName>
        <fullName evidence="1">Uncharacterized protein</fullName>
    </submittedName>
</protein>
<sequence length="41" mass="4908">MDAPALVAPLARILWIHHIHEHTVFFWLVLDKLFQFAERPQ</sequence>
<dbReference type="EMBL" id="KE356561">
    <property type="protein sequence ID" value="ERG93790.1"/>
    <property type="molecule type" value="Genomic_DNA"/>
</dbReference>
<dbReference type="HOGENOM" id="CLU_3263735_0_0_2"/>
<dbReference type="AlphaFoldDB" id="U1NAD6"/>
<evidence type="ECO:0000313" key="2">
    <source>
        <dbReference type="Proteomes" id="UP000030710"/>
    </source>
</evidence>
<reference evidence="1 2" key="1">
    <citation type="journal article" date="2013" name="PLoS ONE">
        <title>Assembly-driven community genomics of a hypersaline microbial ecosystem.</title>
        <authorList>
            <person name="Podell S."/>
            <person name="Ugalde J.A."/>
            <person name="Narasingarao P."/>
            <person name="Banfield J.F."/>
            <person name="Heidelberg K.B."/>
            <person name="Allen E.E."/>
        </authorList>
    </citation>
    <scope>NUCLEOTIDE SEQUENCE [LARGE SCALE GENOMIC DNA]</scope>
    <source>
        <strain evidence="2">J07HQW2</strain>
    </source>
</reference>
<organism evidence="1 2">
    <name type="scientific">Haloquadratum walsbyi J07HQW2</name>
    <dbReference type="NCBI Taxonomy" id="1238425"/>
    <lineage>
        <taxon>Archaea</taxon>
        <taxon>Methanobacteriati</taxon>
        <taxon>Methanobacteriota</taxon>
        <taxon>Stenosarchaea group</taxon>
        <taxon>Halobacteria</taxon>
        <taxon>Halobacteriales</taxon>
        <taxon>Haloferacaceae</taxon>
        <taxon>Haloquadratum</taxon>
    </lineage>
</organism>